<proteinExistence type="inferred from homology"/>
<dbReference type="PROSITE" id="PS50011">
    <property type="entry name" value="PROTEIN_KINASE_DOM"/>
    <property type="match status" value="1"/>
</dbReference>
<organism evidence="10 11">
    <name type="scientific">Wallemia hederae</name>
    <dbReference type="NCBI Taxonomy" id="1540922"/>
    <lineage>
        <taxon>Eukaryota</taxon>
        <taxon>Fungi</taxon>
        <taxon>Dikarya</taxon>
        <taxon>Basidiomycota</taxon>
        <taxon>Wallemiomycotina</taxon>
        <taxon>Wallemiomycetes</taxon>
        <taxon>Wallemiales</taxon>
        <taxon>Wallemiaceae</taxon>
        <taxon>Wallemia</taxon>
    </lineage>
</organism>
<comment type="caution">
    <text evidence="10">The sequence shown here is derived from an EMBL/GenBank/DDBJ whole genome shotgun (WGS) entry which is preliminary data.</text>
</comment>
<keyword evidence="2" id="KW-0808">Transferase</keyword>
<name>A0A4T0FHK7_9BASI</name>
<feature type="compositionally biased region" description="Acidic residues" evidence="8">
    <location>
        <begin position="372"/>
        <end position="389"/>
    </location>
</feature>
<dbReference type="AlphaFoldDB" id="A0A4T0FHK7"/>
<dbReference type="Gene3D" id="3.30.200.20">
    <property type="entry name" value="Phosphorylase Kinase, domain 1"/>
    <property type="match status" value="1"/>
</dbReference>
<accession>A0A4T0FHK7</accession>
<feature type="domain" description="Protein kinase" evidence="9">
    <location>
        <begin position="21"/>
        <end position="281"/>
    </location>
</feature>
<dbReference type="FunFam" id="1.10.510.10:FF:000571">
    <property type="entry name" value="Maternal embryonic leucine zipper kinase"/>
    <property type="match status" value="1"/>
</dbReference>
<dbReference type="FunFam" id="3.30.200.20:FF:000315">
    <property type="entry name" value="Calcium-dependent protein kinase 3"/>
    <property type="match status" value="1"/>
</dbReference>
<dbReference type="InterPro" id="IPR017441">
    <property type="entry name" value="Protein_kinase_ATP_BS"/>
</dbReference>
<evidence type="ECO:0000313" key="11">
    <source>
        <dbReference type="Proteomes" id="UP000310189"/>
    </source>
</evidence>
<dbReference type="GO" id="GO:0005524">
    <property type="term" value="F:ATP binding"/>
    <property type="evidence" value="ECO:0007669"/>
    <property type="project" value="UniProtKB-UniRule"/>
</dbReference>
<evidence type="ECO:0000256" key="8">
    <source>
        <dbReference type="SAM" id="MobiDB-lite"/>
    </source>
</evidence>
<dbReference type="PROSITE" id="PS00107">
    <property type="entry name" value="PROTEIN_KINASE_ATP"/>
    <property type="match status" value="1"/>
</dbReference>
<reference evidence="10 11" key="1">
    <citation type="submission" date="2019-03" db="EMBL/GenBank/DDBJ databases">
        <title>Sequencing 23 genomes of Wallemia ichthyophaga.</title>
        <authorList>
            <person name="Gostincar C."/>
        </authorList>
    </citation>
    <scope>NUCLEOTIDE SEQUENCE [LARGE SCALE GENOMIC DNA]</scope>
    <source>
        <strain evidence="10 11">EXF-5753</strain>
    </source>
</reference>
<keyword evidence="5 6" id="KW-0067">ATP-binding</keyword>
<keyword evidence="1 7" id="KW-0723">Serine/threonine-protein kinase</keyword>
<dbReference type="CDD" id="cd05117">
    <property type="entry name" value="STKc_CAMK"/>
    <property type="match status" value="1"/>
</dbReference>
<evidence type="ECO:0000256" key="3">
    <source>
        <dbReference type="ARBA" id="ARBA00022741"/>
    </source>
</evidence>
<dbReference type="EMBL" id="SPNW01000075">
    <property type="protein sequence ID" value="TIA86774.1"/>
    <property type="molecule type" value="Genomic_DNA"/>
</dbReference>
<dbReference type="OrthoDB" id="40902at2759"/>
<evidence type="ECO:0000256" key="2">
    <source>
        <dbReference type="ARBA" id="ARBA00022679"/>
    </source>
</evidence>
<dbReference type="Proteomes" id="UP000310189">
    <property type="component" value="Unassembled WGS sequence"/>
</dbReference>
<dbReference type="PROSITE" id="PS00108">
    <property type="entry name" value="PROTEIN_KINASE_ST"/>
    <property type="match status" value="1"/>
</dbReference>
<feature type="region of interest" description="Disordered" evidence="8">
    <location>
        <begin position="361"/>
        <end position="389"/>
    </location>
</feature>
<evidence type="ECO:0000259" key="9">
    <source>
        <dbReference type="PROSITE" id="PS50011"/>
    </source>
</evidence>
<feature type="binding site" evidence="6">
    <location>
        <position position="53"/>
    </location>
    <ligand>
        <name>ATP</name>
        <dbReference type="ChEBI" id="CHEBI:30616"/>
    </ligand>
</feature>
<evidence type="ECO:0000256" key="1">
    <source>
        <dbReference type="ARBA" id="ARBA00022527"/>
    </source>
</evidence>
<dbReference type="InterPro" id="IPR000719">
    <property type="entry name" value="Prot_kinase_dom"/>
</dbReference>
<evidence type="ECO:0000256" key="7">
    <source>
        <dbReference type="RuleBase" id="RU000304"/>
    </source>
</evidence>
<dbReference type="GO" id="GO:0004674">
    <property type="term" value="F:protein serine/threonine kinase activity"/>
    <property type="evidence" value="ECO:0007669"/>
    <property type="project" value="UniProtKB-KW"/>
</dbReference>
<evidence type="ECO:0000256" key="5">
    <source>
        <dbReference type="ARBA" id="ARBA00022840"/>
    </source>
</evidence>
<comment type="similarity">
    <text evidence="7">Belongs to the protein kinase superfamily.</text>
</comment>
<dbReference type="Gene3D" id="1.10.510.10">
    <property type="entry name" value="Transferase(Phosphotransferase) domain 1"/>
    <property type="match status" value="1"/>
</dbReference>
<keyword evidence="4" id="KW-0418">Kinase</keyword>
<gene>
    <name evidence="10" type="ORF">E3P99_03573</name>
</gene>
<dbReference type="SMART" id="SM00220">
    <property type="entry name" value="S_TKc"/>
    <property type="match status" value="1"/>
</dbReference>
<evidence type="ECO:0000256" key="6">
    <source>
        <dbReference type="PROSITE-ProRule" id="PRU10141"/>
    </source>
</evidence>
<dbReference type="InterPro" id="IPR011009">
    <property type="entry name" value="Kinase-like_dom_sf"/>
</dbReference>
<dbReference type="PANTHER" id="PTHR24347">
    <property type="entry name" value="SERINE/THREONINE-PROTEIN KINASE"/>
    <property type="match status" value="1"/>
</dbReference>
<sequence length="389" mass="43448">MGFLRDTLLPQPESYHKKKNYNFGEVLGEGAFGKVVRAEWENHPDGKQDVAMKVISKKKAQGNEKAIFDEMDVLKGLDHPNIVKFFEWFESRDTHYLTFELATGGELFDRIARKGRFTEKDAATVVKSTMNAIAYMHSKGVVHRDIKPENILYRSKDAASDIVIADFGISQKLDSAGTQITSLAGSVGYAAPEILNSQAHSKPVDLWAIGVVTYVLLCGYSPFRSEELSELIQETNRGKIEFHDRYWSKVSDHAKDFVKALLQPDPSLRPTAEQALQHQWFKDQNLSEHDVGQGLRDAFNSREKWRSAIRAVTAMSRFGKLGQDAAARAKDGNDSQNAQDNAQDFKKFNFSADRSLDASVAANAANSKPANEVDESNVSDYESANEEFA</sequence>
<keyword evidence="11" id="KW-1185">Reference proteome</keyword>
<dbReference type="Pfam" id="PF00069">
    <property type="entry name" value="Pkinase"/>
    <property type="match status" value="1"/>
</dbReference>
<dbReference type="SUPFAM" id="SSF56112">
    <property type="entry name" value="Protein kinase-like (PK-like)"/>
    <property type="match status" value="1"/>
</dbReference>
<dbReference type="InterPro" id="IPR008271">
    <property type="entry name" value="Ser/Thr_kinase_AS"/>
</dbReference>
<keyword evidence="3 6" id="KW-0547">Nucleotide-binding</keyword>
<evidence type="ECO:0000256" key="4">
    <source>
        <dbReference type="ARBA" id="ARBA00022777"/>
    </source>
</evidence>
<protein>
    <recommendedName>
        <fullName evidence="9">Protein kinase domain-containing protein</fullName>
    </recommendedName>
</protein>
<evidence type="ECO:0000313" key="10">
    <source>
        <dbReference type="EMBL" id="TIA86774.1"/>
    </source>
</evidence>